<dbReference type="Gene3D" id="3.30.40.10">
    <property type="entry name" value="Zinc/RING finger domain, C3HC4 (zinc finger)"/>
    <property type="match status" value="1"/>
</dbReference>
<reference evidence="1" key="1">
    <citation type="journal article" date="2021" name="Nat. Commun.">
        <title>Genetic determinants of endophytism in the Arabidopsis root mycobiome.</title>
        <authorList>
            <person name="Mesny F."/>
            <person name="Miyauchi S."/>
            <person name="Thiergart T."/>
            <person name="Pickel B."/>
            <person name="Atanasova L."/>
            <person name="Karlsson M."/>
            <person name="Huettel B."/>
            <person name="Barry K.W."/>
            <person name="Haridas S."/>
            <person name="Chen C."/>
            <person name="Bauer D."/>
            <person name="Andreopoulos W."/>
            <person name="Pangilinan J."/>
            <person name="LaButti K."/>
            <person name="Riley R."/>
            <person name="Lipzen A."/>
            <person name="Clum A."/>
            <person name="Drula E."/>
            <person name="Henrissat B."/>
            <person name="Kohler A."/>
            <person name="Grigoriev I.V."/>
            <person name="Martin F.M."/>
            <person name="Hacquard S."/>
        </authorList>
    </citation>
    <scope>NUCLEOTIDE SEQUENCE</scope>
    <source>
        <strain evidence="1">MPI-CAGE-CH-0235</strain>
    </source>
</reference>
<dbReference type="EMBL" id="JAGPNK010000039">
    <property type="protein sequence ID" value="KAH7303116.1"/>
    <property type="molecule type" value="Genomic_DNA"/>
</dbReference>
<evidence type="ECO:0000313" key="1">
    <source>
        <dbReference type="EMBL" id="KAH7303116.1"/>
    </source>
</evidence>
<comment type="caution">
    <text evidence="1">The sequence shown here is derived from an EMBL/GenBank/DDBJ whole genome shotgun (WGS) entry which is preliminary data.</text>
</comment>
<dbReference type="InterPro" id="IPR013083">
    <property type="entry name" value="Znf_RING/FYVE/PHD"/>
</dbReference>
<gene>
    <name evidence="2" type="ORF">B0I35DRAFT_446272</name>
    <name evidence="1" type="ORF">B0I35DRAFT_447180</name>
</gene>
<protein>
    <recommendedName>
        <fullName evidence="4">RING-type domain-containing protein</fullName>
    </recommendedName>
</protein>
<sequence>MSSVRIRNQCSNCLESLGGTAAIFRRSNSGLHLCSKCASNVSRHELVLQYGWNGNCPICFGGSTFLYTLCSTKDDERKIGHTFCDRCLENLNIRQKSNSTEFYIPRKVLCPMCRGEIVMATKAVSVLIILEDDERKKRTITEKRSGKDSIKAVLKVKLSYREMMVKVILKSGSKVWVPLKDLEGRLKKRAMLKFETRYGV</sequence>
<accession>A0A8K0SGH1</accession>
<evidence type="ECO:0000313" key="2">
    <source>
        <dbReference type="EMBL" id="KAH7303753.1"/>
    </source>
</evidence>
<dbReference type="Proteomes" id="UP000813444">
    <property type="component" value="Unassembled WGS sequence"/>
</dbReference>
<dbReference type="SUPFAM" id="SSF57850">
    <property type="entry name" value="RING/U-box"/>
    <property type="match status" value="1"/>
</dbReference>
<proteinExistence type="predicted"/>
<evidence type="ECO:0000313" key="3">
    <source>
        <dbReference type="Proteomes" id="UP000813444"/>
    </source>
</evidence>
<evidence type="ECO:0008006" key="4">
    <source>
        <dbReference type="Google" id="ProtNLM"/>
    </source>
</evidence>
<dbReference type="EMBL" id="JAGPNK010000029">
    <property type="protein sequence ID" value="KAH7303753.1"/>
    <property type="molecule type" value="Genomic_DNA"/>
</dbReference>
<organism evidence="1 3">
    <name type="scientific">Stachybotrys elegans</name>
    <dbReference type="NCBI Taxonomy" id="80388"/>
    <lineage>
        <taxon>Eukaryota</taxon>
        <taxon>Fungi</taxon>
        <taxon>Dikarya</taxon>
        <taxon>Ascomycota</taxon>
        <taxon>Pezizomycotina</taxon>
        <taxon>Sordariomycetes</taxon>
        <taxon>Hypocreomycetidae</taxon>
        <taxon>Hypocreales</taxon>
        <taxon>Stachybotryaceae</taxon>
        <taxon>Stachybotrys</taxon>
    </lineage>
</organism>
<dbReference type="AlphaFoldDB" id="A0A8K0SGH1"/>
<keyword evidence="3" id="KW-1185">Reference proteome</keyword>
<name>A0A8K0SGH1_9HYPO</name>